<sequence>MSTRPHPQSRARYSGAPSGQESTMSGKLVAIFVLVLVVAFAVAFAKFLRTTDQQPVNITFASAKRIDDSSIKVVADISRKDTSKPAYCIVTALNYEMAEVGRREVYIPAGGLELARWEIDVPTREPAVSGGAYGCSDTIPFYLTEAKASQ</sequence>
<keyword evidence="2" id="KW-0472">Membrane</keyword>
<evidence type="ECO:0000256" key="1">
    <source>
        <dbReference type="SAM" id="MobiDB-lite"/>
    </source>
</evidence>
<comment type="caution">
    <text evidence="3">The sequence shown here is derived from an EMBL/GenBank/DDBJ whole genome shotgun (WGS) entry which is preliminary data.</text>
</comment>
<dbReference type="Proteomes" id="UP001183619">
    <property type="component" value="Unassembled WGS sequence"/>
</dbReference>
<keyword evidence="4" id="KW-1185">Reference proteome</keyword>
<organism evidence="3 4">
    <name type="scientific">Corynebacterium felinum</name>
    <dbReference type="NCBI Taxonomy" id="131318"/>
    <lineage>
        <taxon>Bacteria</taxon>
        <taxon>Bacillati</taxon>
        <taxon>Actinomycetota</taxon>
        <taxon>Actinomycetes</taxon>
        <taxon>Mycobacteriales</taxon>
        <taxon>Corynebacteriaceae</taxon>
        <taxon>Corynebacterium</taxon>
    </lineage>
</organism>
<feature type="transmembrane region" description="Helical" evidence="2">
    <location>
        <begin position="28"/>
        <end position="48"/>
    </location>
</feature>
<accession>A0ABU2B977</accession>
<evidence type="ECO:0000313" key="4">
    <source>
        <dbReference type="Proteomes" id="UP001183619"/>
    </source>
</evidence>
<feature type="region of interest" description="Disordered" evidence="1">
    <location>
        <begin position="1"/>
        <end position="21"/>
    </location>
</feature>
<name>A0ABU2B977_9CORY</name>
<evidence type="ECO:0000313" key="3">
    <source>
        <dbReference type="EMBL" id="MDR7355165.1"/>
    </source>
</evidence>
<protein>
    <recommendedName>
        <fullName evidence="5">DUF4307 domain-containing protein</fullName>
    </recommendedName>
</protein>
<proteinExistence type="predicted"/>
<dbReference type="EMBL" id="JAVDYF010000001">
    <property type="protein sequence ID" value="MDR7355165.1"/>
    <property type="molecule type" value="Genomic_DNA"/>
</dbReference>
<evidence type="ECO:0008006" key="5">
    <source>
        <dbReference type="Google" id="ProtNLM"/>
    </source>
</evidence>
<keyword evidence="2" id="KW-0812">Transmembrane</keyword>
<reference evidence="3 4" key="1">
    <citation type="submission" date="2023-07" db="EMBL/GenBank/DDBJ databases">
        <title>Sequencing the genomes of 1000 actinobacteria strains.</title>
        <authorList>
            <person name="Klenk H.-P."/>
        </authorList>
    </citation>
    <scope>NUCLEOTIDE SEQUENCE [LARGE SCALE GENOMIC DNA]</scope>
    <source>
        <strain evidence="3 4">DSM 44508</strain>
    </source>
</reference>
<gene>
    <name evidence="3" type="ORF">J2S37_001703</name>
</gene>
<dbReference type="InterPro" id="IPR025443">
    <property type="entry name" value="DUF4307"/>
</dbReference>
<keyword evidence="2" id="KW-1133">Transmembrane helix</keyword>
<dbReference type="RefSeq" id="WP_277104505.1">
    <property type="nucleotide sequence ID" value="NZ_BAAAJS010000037.1"/>
</dbReference>
<dbReference type="Pfam" id="PF14155">
    <property type="entry name" value="DUF4307"/>
    <property type="match status" value="1"/>
</dbReference>
<evidence type="ECO:0000256" key="2">
    <source>
        <dbReference type="SAM" id="Phobius"/>
    </source>
</evidence>